<keyword evidence="6" id="KW-0805">Transcription regulation</keyword>
<reference evidence="13" key="1">
    <citation type="journal article" date="2020" name="Fungal Divers.">
        <title>Resolving the Mortierellaceae phylogeny through synthesis of multi-gene phylogenetics and phylogenomics.</title>
        <authorList>
            <person name="Vandepol N."/>
            <person name="Liber J."/>
            <person name="Desiro A."/>
            <person name="Na H."/>
            <person name="Kennedy M."/>
            <person name="Barry K."/>
            <person name="Grigoriev I.V."/>
            <person name="Miller A.N."/>
            <person name="O'Donnell K."/>
            <person name="Stajich J.E."/>
            <person name="Bonito G."/>
        </authorList>
    </citation>
    <scope>NUCLEOTIDE SEQUENCE</scope>
    <source>
        <strain evidence="13">NRRL 2591</strain>
    </source>
</reference>
<evidence type="ECO:0000256" key="1">
    <source>
        <dbReference type="ARBA" id="ARBA00004123"/>
    </source>
</evidence>
<evidence type="ECO:0000256" key="8">
    <source>
        <dbReference type="ARBA" id="ARBA00023163"/>
    </source>
</evidence>
<feature type="domain" description="C2H2-type" evidence="12">
    <location>
        <begin position="127"/>
        <end position="154"/>
    </location>
</feature>
<evidence type="ECO:0000256" key="4">
    <source>
        <dbReference type="ARBA" id="ARBA00022771"/>
    </source>
</evidence>
<dbReference type="GO" id="GO:0008270">
    <property type="term" value="F:zinc ion binding"/>
    <property type="evidence" value="ECO:0007669"/>
    <property type="project" value="UniProtKB-KW"/>
</dbReference>
<evidence type="ECO:0000256" key="5">
    <source>
        <dbReference type="ARBA" id="ARBA00022833"/>
    </source>
</evidence>
<evidence type="ECO:0000313" key="14">
    <source>
        <dbReference type="Proteomes" id="UP000723463"/>
    </source>
</evidence>
<dbReference type="Gene3D" id="3.30.160.60">
    <property type="entry name" value="Classic Zinc Finger"/>
    <property type="match status" value="3"/>
</dbReference>
<dbReference type="PANTHER" id="PTHR10032">
    <property type="entry name" value="ZINC FINGER PROTEIN WITH KRAB AND SCAN DOMAINS"/>
    <property type="match status" value="1"/>
</dbReference>
<proteinExistence type="predicted"/>
<evidence type="ECO:0000256" key="3">
    <source>
        <dbReference type="ARBA" id="ARBA00022737"/>
    </source>
</evidence>
<feature type="domain" description="C2H2-type" evidence="12">
    <location>
        <begin position="155"/>
        <end position="182"/>
    </location>
</feature>
<dbReference type="GO" id="GO:0000978">
    <property type="term" value="F:RNA polymerase II cis-regulatory region sequence-specific DNA binding"/>
    <property type="evidence" value="ECO:0007669"/>
    <property type="project" value="TreeGrafter"/>
</dbReference>
<keyword evidence="5" id="KW-0862">Zinc</keyword>
<evidence type="ECO:0000256" key="2">
    <source>
        <dbReference type="ARBA" id="ARBA00022723"/>
    </source>
</evidence>
<gene>
    <name evidence="13" type="ORF">EC957_008385</name>
</gene>
<feature type="compositionally biased region" description="Low complexity" evidence="11">
    <location>
        <begin position="281"/>
        <end position="300"/>
    </location>
</feature>
<dbReference type="InterPro" id="IPR013087">
    <property type="entry name" value="Znf_C2H2_type"/>
</dbReference>
<dbReference type="GO" id="GO:0000981">
    <property type="term" value="F:DNA-binding transcription factor activity, RNA polymerase II-specific"/>
    <property type="evidence" value="ECO:0007669"/>
    <property type="project" value="TreeGrafter"/>
</dbReference>
<feature type="domain" description="C2H2-type" evidence="12">
    <location>
        <begin position="183"/>
        <end position="211"/>
    </location>
</feature>
<keyword evidence="4 10" id="KW-0863">Zinc-finger</keyword>
<organism evidence="13 14">
    <name type="scientific">Mortierella hygrophila</name>
    <dbReference type="NCBI Taxonomy" id="979708"/>
    <lineage>
        <taxon>Eukaryota</taxon>
        <taxon>Fungi</taxon>
        <taxon>Fungi incertae sedis</taxon>
        <taxon>Mucoromycota</taxon>
        <taxon>Mortierellomycotina</taxon>
        <taxon>Mortierellomycetes</taxon>
        <taxon>Mortierellales</taxon>
        <taxon>Mortierellaceae</taxon>
        <taxon>Mortierella</taxon>
    </lineage>
</organism>
<keyword evidence="3" id="KW-0677">Repeat</keyword>
<keyword evidence="8" id="KW-0804">Transcription</keyword>
<dbReference type="PANTHER" id="PTHR10032:SF271">
    <property type="entry name" value="RH12261P-RELATED"/>
    <property type="match status" value="1"/>
</dbReference>
<keyword evidence="14" id="KW-1185">Reference proteome</keyword>
<accession>A0A9P6EXT7</accession>
<dbReference type="PROSITE" id="PS50157">
    <property type="entry name" value="ZINC_FINGER_C2H2_2"/>
    <property type="match status" value="3"/>
</dbReference>
<evidence type="ECO:0000256" key="10">
    <source>
        <dbReference type="PROSITE-ProRule" id="PRU00042"/>
    </source>
</evidence>
<dbReference type="InterPro" id="IPR036236">
    <property type="entry name" value="Znf_C2H2_sf"/>
</dbReference>
<dbReference type="Proteomes" id="UP000723463">
    <property type="component" value="Unassembled WGS sequence"/>
</dbReference>
<sequence>MPLRLNEWYGSSSPLLPPQSSLGVVDTNRFQSSLVQSLANLTTSSPNLACLSPPAFSSAFGQSPFAFSDSQRSVSISSDHLSGLYTQSEEDVNNNNNNKYKDNNDHDDNKVTATAAEEEDDESDRRFQCPICPKRFLRQYNLNAHLNTHSQVRAHACTQCDKSFLRPYDLARHQRIHSNSKPYTCNICQLIFIRNDAIWRHYRRAHPGHPDVPPARRQRRTQRISISPGTTTATITTSTIIGENNNIPPLYSSITSPIHSTPAKSTTSPTFSPHDTTSHGPSPSDTSPYPSPSTSMTFTSMEHPSLE</sequence>
<keyword evidence="9" id="KW-0539">Nucleus</keyword>
<feature type="compositionally biased region" description="Polar residues" evidence="11">
    <location>
        <begin position="252"/>
        <end position="280"/>
    </location>
</feature>
<name>A0A9P6EXT7_9FUNG</name>
<feature type="region of interest" description="Disordered" evidence="11">
    <location>
        <begin position="252"/>
        <end position="307"/>
    </location>
</feature>
<dbReference type="InterPro" id="IPR027756">
    <property type="entry name" value="Ovo-like"/>
</dbReference>
<evidence type="ECO:0000313" key="13">
    <source>
        <dbReference type="EMBL" id="KAF9537373.1"/>
    </source>
</evidence>
<dbReference type="Pfam" id="PF00096">
    <property type="entry name" value="zf-C2H2"/>
    <property type="match status" value="3"/>
</dbReference>
<feature type="region of interest" description="Disordered" evidence="11">
    <location>
        <begin position="87"/>
        <end position="108"/>
    </location>
</feature>
<keyword evidence="2" id="KW-0479">Metal-binding</keyword>
<dbReference type="PROSITE" id="PS00028">
    <property type="entry name" value="ZINC_FINGER_C2H2_1"/>
    <property type="match status" value="3"/>
</dbReference>
<dbReference type="SMART" id="SM00355">
    <property type="entry name" value="ZnF_C2H2"/>
    <property type="match status" value="3"/>
</dbReference>
<dbReference type="EMBL" id="JAAAXW010000413">
    <property type="protein sequence ID" value="KAF9537373.1"/>
    <property type="molecule type" value="Genomic_DNA"/>
</dbReference>
<dbReference type="FunFam" id="3.30.160.60:FF:000646">
    <property type="entry name" value="Myeloid zinc finger 1"/>
    <property type="match status" value="1"/>
</dbReference>
<comment type="subcellular location">
    <subcellularLocation>
        <location evidence="1">Nucleus</location>
    </subcellularLocation>
</comment>
<evidence type="ECO:0000256" key="6">
    <source>
        <dbReference type="ARBA" id="ARBA00023015"/>
    </source>
</evidence>
<protein>
    <recommendedName>
        <fullName evidence="12">C2H2-type domain-containing protein</fullName>
    </recommendedName>
</protein>
<dbReference type="AlphaFoldDB" id="A0A9P6EXT7"/>
<evidence type="ECO:0000256" key="7">
    <source>
        <dbReference type="ARBA" id="ARBA00023125"/>
    </source>
</evidence>
<evidence type="ECO:0000259" key="12">
    <source>
        <dbReference type="PROSITE" id="PS50157"/>
    </source>
</evidence>
<feature type="compositionally biased region" description="Basic and acidic residues" evidence="11">
    <location>
        <begin position="99"/>
        <end position="108"/>
    </location>
</feature>
<evidence type="ECO:0000256" key="9">
    <source>
        <dbReference type="ARBA" id="ARBA00023242"/>
    </source>
</evidence>
<feature type="region of interest" description="Disordered" evidence="11">
    <location>
        <begin position="207"/>
        <end position="226"/>
    </location>
</feature>
<keyword evidence="7" id="KW-0238">DNA-binding</keyword>
<dbReference type="GO" id="GO:0005634">
    <property type="term" value="C:nucleus"/>
    <property type="evidence" value="ECO:0007669"/>
    <property type="project" value="UniProtKB-SubCell"/>
</dbReference>
<comment type="caution">
    <text evidence="13">The sequence shown here is derived from an EMBL/GenBank/DDBJ whole genome shotgun (WGS) entry which is preliminary data.</text>
</comment>
<dbReference type="SUPFAM" id="SSF57667">
    <property type="entry name" value="beta-beta-alpha zinc fingers"/>
    <property type="match status" value="2"/>
</dbReference>
<evidence type="ECO:0000256" key="11">
    <source>
        <dbReference type="SAM" id="MobiDB-lite"/>
    </source>
</evidence>